<dbReference type="Pfam" id="PF10133">
    <property type="entry name" value="CooT"/>
    <property type="match status" value="1"/>
</dbReference>
<evidence type="ECO:0000313" key="2">
    <source>
        <dbReference type="Proteomes" id="UP000199608"/>
    </source>
</evidence>
<proteinExistence type="predicted"/>
<accession>A0A1H2DUF5</accession>
<evidence type="ECO:0000313" key="1">
    <source>
        <dbReference type="EMBL" id="SDT86495.1"/>
    </source>
</evidence>
<organism evidence="1 2">
    <name type="scientific">Desulfobacula phenolica</name>
    <dbReference type="NCBI Taxonomy" id="90732"/>
    <lineage>
        <taxon>Bacteria</taxon>
        <taxon>Pseudomonadati</taxon>
        <taxon>Thermodesulfobacteriota</taxon>
        <taxon>Desulfobacteria</taxon>
        <taxon>Desulfobacterales</taxon>
        <taxon>Desulfobacteraceae</taxon>
        <taxon>Desulfobacula</taxon>
    </lineage>
</organism>
<protein>
    <submittedName>
        <fullName evidence="1">Predicted RNA-binding protein</fullName>
    </submittedName>
</protein>
<keyword evidence="2" id="KW-1185">Reference proteome</keyword>
<dbReference type="EMBL" id="FNLL01000002">
    <property type="protein sequence ID" value="SDT86495.1"/>
    <property type="molecule type" value="Genomic_DNA"/>
</dbReference>
<name>A0A1H2DUF5_9BACT</name>
<sequence>MCEANAYLLGNDGESDETLLMEAVDKIEPDEDGIRLVSIFGEQKFIKGHVHSLSLVDHKVYIKQ</sequence>
<dbReference type="InterPro" id="IPR019300">
    <property type="entry name" value="CooT"/>
</dbReference>
<gene>
    <name evidence="1" type="ORF">SAMN04487931_102205</name>
</gene>
<dbReference type="Proteomes" id="UP000199608">
    <property type="component" value="Unassembled WGS sequence"/>
</dbReference>
<dbReference type="AlphaFoldDB" id="A0A1H2DUF5"/>
<reference evidence="2" key="1">
    <citation type="submission" date="2016-10" db="EMBL/GenBank/DDBJ databases">
        <authorList>
            <person name="Varghese N."/>
            <person name="Submissions S."/>
        </authorList>
    </citation>
    <scope>NUCLEOTIDE SEQUENCE [LARGE SCALE GENOMIC DNA]</scope>
    <source>
        <strain evidence="2">DSM 3384</strain>
    </source>
</reference>
<dbReference type="RefSeq" id="WP_014959029.1">
    <property type="nucleotide sequence ID" value="NZ_FNLL01000002.1"/>
</dbReference>